<dbReference type="Proteomes" id="UP000538666">
    <property type="component" value="Unassembled WGS sequence"/>
</dbReference>
<gene>
    <name evidence="1" type="ORF">HNQ77_003260</name>
</gene>
<evidence type="ECO:0000313" key="1">
    <source>
        <dbReference type="EMBL" id="MBB6145302.1"/>
    </source>
</evidence>
<keyword evidence="2" id="KW-1185">Reference proteome</keyword>
<comment type="caution">
    <text evidence="1">The sequence shown here is derived from an EMBL/GenBank/DDBJ whole genome shotgun (WGS) entry which is preliminary data.</text>
</comment>
<proteinExistence type="predicted"/>
<protein>
    <submittedName>
        <fullName evidence="1">Uncharacterized protein</fullName>
    </submittedName>
</protein>
<accession>A0A841JV96</accession>
<dbReference type="EMBL" id="JACHEK010000006">
    <property type="protein sequence ID" value="MBB6145302.1"/>
    <property type="molecule type" value="Genomic_DNA"/>
</dbReference>
<evidence type="ECO:0000313" key="2">
    <source>
        <dbReference type="Proteomes" id="UP000538666"/>
    </source>
</evidence>
<dbReference type="AlphaFoldDB" id="A0A841JV96"/>
<reference evidence="1 2" key="1">
    <citation type="submission" date="2020-08" db="EMBL/GenBank/DDBJ databases">
        <title>Genomic Encyclopedia of Type Strains, Phase IV (KMG-IV): sequencing the most valuable type-strain genomes for metagenomic binning, comparative biology and taxonomic classification.</title>
        <authorList>
            <person name="Goeker M."/>
        </authorList>
    </citation>
    <scope>NUCLEOTIDE SEQUENCE [LARGE SCALE GENOMIC DNA]</scope>
    <source>
        <strain evidence="1 2">DSM 103733</strain>
    </source>
</reference>
<sequence length="35" mass="3984">MSIQKWDAKTAMNFANPLATGDWCTRRRAYHTAAV</sequence>
<name>A0A841JV96_9BACT</name>
<organism evidence="1 2">
    <name type="scientific">Silvibacterium bohemicum</name>
    <dbReference type="NCBI Taxonomy" id="1577686"/>
    <lineage>
        <taxon>Bacteria</taxon>
        <taxon>Pseudomonadati</taxon>
        <taxon>Acidobacteriota</taxon>
        <taxon>Terriglobia</taxon>
        <taxon>Terriglobales</taxon>
        <taxon>Acidobacteriaceae</taxon>
        <taxon>Silvibacterium</taxon>
    </lineage>
</organism>